<dbReference type="EMBL" id="QGDI01000015">
    <property type="protein sequence ID" value="PWJ10227.1"/>
    <property type="molecule type" value="Genomic_DNA"/>
</dbReference>
<dbReference type="GO" id="GO:0000155">
    <property type="term" value="F:phosphorelay sensor kinase activity"/>
    <property type="evidence" value="ECO:0007669"/>
    <property type="project" value="InterPro"/>
</dbReference>
<evidence type="ECO:0000256" key="7">
    <source>
        <dbReference type="ARBA" id="ARBA00022840"/>
    </source>
</evidence>
<gene>
    <name evidence="12" type="ORF">IE37_03117</name>
</gene>
<evidence type="ECO:0000313" key="12">
    <source>
        <dbReference type="EMBL" id="PWJ10227.1"/>
    </source>
</evidence>
<accession>A0A315XVF9</accession>
<dbReference type="Proteomes" id="UP000245720">
    <property type="component" value="Unassembled WGS sequence"/>
</dbReference>
<evidence type="ECO:0000256" key="4">
    <source>
        <dbReference type="ARBA" id="ARBA00022679"/>
    </source>
</evidence>
<dbReference type="AlphaFoldDB" id="A0A315XVF9"/>
<keyword evidence="4" id="KW-0808">Transferase</keyword>
<evidence type="ECO:0000256" key="2">
    <source>
        <dbReference type="ARBA" id="ARBA00012438"/>
    </source>
</evidence>
<dbReference type="Gene3D" id="3.30.565.10">
    <property type="entry name" value="Histidine kinase-like ATPase, C-terminal domain"/>
    <property type="match status" value="1"/>
</dbReference>
<comment type="caution">
    <text evidence="12">The sequence shown here is derived from an EMBL/GenBank/DDBJ whole genome shotgun (WGS) entry which is preliminary data.</text>
</comment>
<dbReference type="CDD" id="cd16917">
    <property type="entry name" value="HATPase_UhpB-NarQ-NarX-like"/>
    <property type="match status" value="1"/>
</dbReference>
<dbReference type="GO" id="GO:0016020">
    <property type="term" value="C:membrane"/>
    <property type="evidence" value="ECO:0007669"/>
    <property type="project" value="InterPro"/>
</dbReference>
<dbReference type="PANTHER" id="PTHR24421:SF10">
    <property type="entry name" value="NITRATE_NITRITE SENSOR PROTEIN NARQ"/>
    <property type="match status" value="1"/>
</dbReference>
<dbReference type="GO" id="GO:0005524">
    <property type="term" value="F:ATP binding"/>
    <property type="evidence" value="ECO:0007669"/>
    <property type="project" value="UniProtKB-KW"/>
</dbReference>
<dbReference type="Gene3D" id="1.20.5.1930">
    <property type="match status" value="1"/>
</dbReference>
<evidence type="ECO:0000256" key="9">
    <source>
        <dbReference type="SAM" id="Coils"/>
    </source>
</evidence>
<feature type="transmembrane region" description="Helical" evidence="10">
    <location>
        <begin position="52"/>
        <end position="76"/>
    </location>
</feature>
<evidence type="ECO:0000256" key="1">
    <source>
        <dbReference type="ARBA" id="ARBA00000085"/>
    </source>
</evidence>
<evidence type="ECO:0000256" key="10">
    <source>
        <dbReference type="SAM" id="Phobius"/>
    </source>
</evidence>
<organism evidence="12 13">
    <name type="scientific">Ruminococcus flavefaciens</name>
    <dbReference type="NCBI Taxonomy" id="1265"/>
    <lineage>
        <taxon>Bacteria</taxon>
        <taxon>Bacillati</taxon>
        <taxon>Bacillota</taxon>
        <taxon>Clostridia</taxon>
        <taxon>Eubacteriales</taxon>
        <taxon>Oscillospiraceae</taxon>
        <taxon>Ruminococcus</taxon>
    </lineage>
</organism>
<keyword evidence="10" id="KW-0472">Membrane</keyword>
<keyword evidence="10" id="KW-1133">Transmembrane helix</keyword>
<feature type="transmembrane region" description="Helical" evidence="10">
    <location>
        <begin position="97"/>
        <end position="120"/>
    </location>
</feature>
<evidence type="ECO:0000256" key="6">
    <source>
        <dbReference type="ARBA" id="ARBA00022777"/>
    </source>
</evidence>
<dbReference type="PANTHER" id="PTHR24421">
    <property type="entry name" value="NITRATE/NITRITE SENSOR PROTEIN NARX-RELATED"/>
    <property type="match status" value="1"/>
</dbReference>
<name>A0A315XVF9_RUMFL</name>
<evidence type="ECO:0000313" key="13">
    <source>
        <dbReference type="Proteomes" id="UP000245720"/>
    </source>
</evidence>
<keyword evidence="7" id="KW-0067">ATP-binding</keyword>
<keyword evidence="5" id="KW-0547">Nucleotide-binding</keyword>
<feature type="coiled-coil region" evidence="9">
    <location>
        <begin position="125"/>
        <end position="159"/>
    </location>
</feature>
<dbReference type="InterPro" id="IPR050482">
    <property type="entry name" value="Sensor_HK_TwoCompSys"/>
</dbReference>
<dbReference type="RefSeq" id="WP_109727793.1">
    <property type="nucleotide sequence ID" value="NZ_QGDI01000015.1"/>
</dbReference>
<dbReference type="EC" id="2.7.13.3" evidence="2"/>
<feature type="domain" description="Signal transduction histidine kinase subgroup 3 dimerisation and phosphoacceptor" evidence="11">
    <location>
        <begin position="168"/>
        <end position="231"/>
    </location>
</feature>
<evidence type="ECO:0000256" key="8">
    <source>
        <dbReference type="ARBA" id="ARBA00023012"/>
    </source>
</evidence>
<dbReference type="OrthoDB" id="9781904at2"/>
<evidence type="ECO:0000256" key="5">
    <source>
        <dbReference type="ARBA" id="ARBA00022741"/>
    </source>
</evidence>
<evidence type="ECO:0000256" key="3">
    <source>
        <dbReference type="ARBA" id="ARBA00022553"/>
    </source>
</evidence>
<dbReference type="InterPro" id="IPR011712">
    <property type="entry name" value="Sig_transdc_His_kin_sub3_dim/P"/>
</dbReference>
<proteinExistence type="predicted"/>
<keyword evidence="3" id="KW-0597">Phosphoprotein</keyword>
<dbReference type="GO" id="GO:0046983">
    <property type="term" value="F:protein dimerization activity"/>
    <property type="evidence" value="ECO:0007669"/>
    <property type="project" value="InterPro"/>
</dbReference>
<keyword evidence="6 12" id="KW-0418">Kinase</keyword>
<dbReference type="Pfam" id="PF07730">
    <property type="entry name" value="HisKA_3"/>
    <property type="match status" value="1"/>
</dbReference>
<protein>
    <recommendedName>
        <fullName evidence="2">histidine kinase</fullName>
        <ecNumber evidence="2">2.7.13.3</ecNumber>
    </recommendedName>
</protein>
<keyword evidence="10" id="KW-0812">Transmembrane</keyword>
<dbReference type="InterPro" id="IPR036890">
    <property type="entry name" value="HATPase_C_sf"/>
</dbReference>
<comment type="catalytic activity">
    <reaction evidence="1">
        <text>ATP + protein L-histidine = ADP + protein N-phospho-L-histidine.</text>
        <dbReference type="EC" id="2.7.13.3"/>
    </reaction>
</comment>
<dbReference type="SUPFAM" id="SSF55874">
    <property type="entry name" value="ATPase domain of HSP90 chaperone/DNA topoisomerase II/histidine kinase"/>
    <property type="match status" value="1"/>
</dbReference>
<keyword evidence="8" id="KW-0902">Two-component regulatory system</keyword>
<dbReference type="STRING" id="1265.SAMN02910280_1380"/>
<evidence type="ECO:0000259" key="11">
    <source>
        <dbReference type="Pfam" id="PF07730"/>
    </source>
</evidence>
<reference evidence="12 13" key="1">
    <citation type="submission" date="2018-05" db="EMBL/GenBank/DDBJ databases">
        <title>The Hungate 1000. A catalogue of reference genomes from the rumen microbiome.</title>
        <authorList>
            <person name="Kelly W."/>
        </authorList>
    </citation>
    <scope>NUCLEOTIDE SEQUENCE [LARGE SCALE GENOMIC DNA]</scope>
    <source>
        <strain evidence="12 13">SAb67</strain>
    </source>
</reference>
<sequence>MNRLIDKLAILLICLMSLMMTDSFTAPVIIILSAMAVSTAVQLLTGTAAAAVLIAGFSLLCGVFPVTLCTMPLLLYDALWEKKWWLTAPAALALIKLGSLSAGQIMITLAAAAVAVIIYIRVSGLEQTVTKLTDLRDEVAGKNQQLAQQNLLLAEAQDNEIHLATLKERNRIAREIHDNVGHMLTRSLLQSGALIVINKDEQLREPLESLRDTLDSAMTSIRESVHDLHDDSIDLKKVVEDSLRSVEDRFTVKFDCDVSEHLSGNIKLCIIGVIKEGLSNAVKHSNGDSIELIVREHPAFCQLVMEDNGSCSEIKESGIGLKNMRDRAAALGGRISFTPSPEGFRIFMSIPKA</sequence>
<keyword evidence="9" id="KW-0175">Coiled coil</keyword>